<dbReference type="AlphaFoldDB" id="A0A067PCH5"/>
<sequence>MPPSPPSPSPSDPPSQGSPEPPSHGKKRKQSDIDSELAASSRQPTDPLVRIGKHLTRAVDMFHHPIDIIRYGLAFDEDAEGVYESDDIHKYEAFKALLDMDPDIEDTLYNQGTKSSTIVAMGKKLHDGQKAAYSEDAHKIKGTIVDWLSPLPSLSHVTRRTVADSITKPLRSCSGPLNYPSMTSAYPYLPLPFLF</sequence>
<name>A0A067PCH5_9AGAM</name>
<accession>A0A067PCH5</accession>
<dbReference type="HOGENOM" id="CLU_1396518_0_0_1"/>
<evidence type="ECO:0000313" key="3">
    <source>
        <dbReference type="Proteomes" id="UP000027265"/>
    </source>
</evidence>
<proteinExistence type="predicted"/>
<evidence type="ECO:0000256" key="1">
    <source>
        <dbReference type="SAM" id="MobiDB-lite"/>
    </source>
</evidence>
<evidence type="ECO:0000313" key="2">
    <source>
        <dbReference type="EMBL" id="KDQ51525.1"/>
    </source>
</evidence>
<organism evidence="2 3">
    <name type="scientific">Jaapia argillacea MUCL 33604</name>
    <dbReference type="NCBI Taxonomy" id="933084"/>
    <lineage>
        <taxon>Eukaryota</taxon>
        <taxon>Fungi</taxon>
        <taxon>Dikarya</taxon>
        <taxon>Basidiomycota</taxon>
        <taxon>Agaricomycotina</taxon>
        <taxon>Agaricomycetes</taxon>
        <taxon>Agaricomycetidae</taxon>
        <taxon>Jaapiales</taxon>
        <taxon>Jaapiaceae</taxon>
        <taxon>Jaapia</taxon>
    </lineage>
</organism>
<dbReference type="STRING" id="933084.A0A067PCH5"/>
<protein>
    <submittedName>
        <fullName evidence="2">Uncharacterized protein</fullName>
    </submittedName>
</protein>
<dbReference type="EMBL" id="KL197747">
    <property type="protein sequence ID" value="KDQ51525.1"/>
    <property type="molecule type" value="Genomic_DNA"/>
</dbReference>
<dbReference type="Proteomes" id="UP000027265">
    <property type="component" value="Unassembled WGS sequence"/>
</dbReference>
<keyword evidence="3" id="KW-1185">Reference proteome</keyword>
<feature type="compositionally biased region" description="Pro residues" evidence="1">
    <location>
        <begin position="1"/>
        <end position="13"/>
    </location>
</feature>
<dbReference type="OrthoDB" id="3160134at2759"/>
<feature type="region of interest" description="Disordered" evidence="1">
    <location>
        <begin position="1"/>
        <end position="45"/>
    </location>
</feature>
<dbReference type="InParanoid" id="A0A067PCH5"/>
<gene>
    <name evidence="2" type="ORF">JAAARDRAFT_50659</name>
</gene>
<reference evidence="3" key="1">
    <citation type="journal article" date="2014" name="Proc. Natl. Acad. Sci. U.S.A.">
        <title>Extensive sampling of basidiomycete genomes demonstrates inadequacy of the white-rot/brown-rot paradigm for wood decay fungi.</title>
        <authorList>
            <person name="Riley R."/>
            <person name="Salamov A.A."/>
            <person name="Brown D.W."/>
            <person name="Nagy L.G."/>
            <person name="Floudas D."/>
            <person name="Held B.W."/>
            <person name="Levasseur A."/>
            <person name="Lombard V."/>
            <person name="Morin E."/>
            <person name="Otillar R."/>
            <person name="Lindquist E.A."/>
            <person name="Sun H."/>
            <person name="LaButti K.M."/>
            <person name="Schmutz J."/>
            <person name="Jabbour D."/>
            <person name="Luo H."/>
            <person name="Baker S.E."/>
            <person name="Pisabarro A.G."/>
            <person name="Walton J.D."/>
            <person name="Blanchette R.A."/>
            <person name="Henrissat B."/>
            <person name="Martin F."/>
            <person name="Cullen D."/>
            <person name="Hibbett D.S."/>
            <person name="Grigoriev I.V."/>
        </authorList>
    </citation>
    <scope>NUCLEOTIDE SEQUENCE [LARGE SCALE GENOMIC DNA]</scope>
    <source>
        <strain evidence="3">MUCL 33604</strain>
    </source>
</reference>